<evidence type="ECO:0000256" key="13">
    <source>
        <dbReference type="ARBA" id="ARBA00030350"/>
    </source>
</evidence>
<proteinExistence type="inferred from homology"/>
<evidence type="ECO:0000256" key="11">
    <source>
        <dbReference type="ARBA" id="ARBA00023253"/>
    </source>
</evidence>
<keyword evidence="8" id="KW-1133">Transmembrane helix</keyword>
<dbReference type="AlphaFoldDB" id="A0A0D2W4J3"/>
<dbReference type="PANTHER" id="PTHR31741">
    <property type="entry name" value="OS02G0726500 PROTEIN-RELATED"/>
    <property type="match status" value="1"/>
</dbReference>
<dbReference type="Gramene" id="KJB80440">
    <property type="protein sequence ID" value="KJB80440"/>
    <property type="gene ID" value="B456_013G097800"/>
</dbReference>
<keyword evidence="5" id="KW-0808">Transferase</keyword>
<sequence>MEDWKPGFEEEKALVEWSSIGDTRAENKAIKMDKIKRLVVSKSPGCDRFRLWMVGITTTMLLRWVLSSQSGDDIGPITAKVEAPPYFPPPRDYKNQGYLMVSCNGGFLNLTLVICDMVAIARFLNLTLVVPVSDIWDVDYFIKSLSSEVRIIKHLPPRLRKKVETDGLYSMFPASLLLQHGELSHTAVIIPEKVFPRFQKYEVVRFAKTDSRLGNNLAVEVQKMRCRETEIDPKSQREAGLCPLTAFTLRAFNIDPSIQIYRAAGNIYGGNRRLASLKAFYPNLKETLLSASDLKPLMNHSNQMATLTYAGNMEKVVRYLGYKMTISLDRALVKAVHANRMGSPSQRLQFPGTPTHKNVYHSCF</sequence>
<evidence type="ECO:0000256" key="12">
    <source>
        <dbReference type="ARBA" id="ARBA00023277"/>
    </source>
</evidence>
<evidence type="ECO:0000256" key="3">
    <source>
        <dbReference type="ARBA" id="ARBA00007737"/>
    </source>
</evidence>
<dbReference type="Pfam" id="PF10250">
    <property type="entry name" value="O-FucT"/>
    <property type="match status" value="1"/>
</dbReference>
<evidence type="ECO:0000256" key="10">
    <source>
        <dbReference type="ARBA" id="ARBA00023180"/>
    </source>
</evidence>
<dbReference type="GO" id="GO:0005737">
    <property type="term" value="C:cytoplasm"/>
    <property type="evidence" value="ECO:0007669"/>
    <property type="project" value="TreeGrafter"/>
</dbReference>
<comment type="pathway">
    <text evidence="2">Glycan metabolism.</text>
</comment>
<keyword evidence="4" id="KW-0328">Glycosyltransferase</keyword>
<evidence type="ECO:0000256" key="9">
    <source>
        <dbReference type="ARBA" id="ARBA00023136"/>
    </source>
</evidence>
<evidence type="ECO:0000256" key="2">
    <source>
        <dbReference type="ARBA" id="ARBA00004881"/>
    </source>
</evidence>
<name>A0A0D2W4J3_GOSRA</name>
<gene>
    <name evidence="14" type="ORF">B456_013G097800</name>
</gene>
<dbReference type="eggNOG" id="ENOG502QRT0">
    <property type="taxonomic scope" value="Eukaryota"/>
</dbReference>
<accession>A0A0D2W4J3</accession>
<dbReference type="STRING" id="29730.A0A0D2W4J3"/>
<reference evidence="14 15" key="1">
    <citation type="journal article" date="2012" name="Nature">
        <title>Repeated polyploidization of Gossypium genomes and the evolution of spinnable cotton fibres.</title>
        <authorList>
            <person name="Paterson A.H."/>
            <person name="Wendel J.F."/>
            <person name="Gundlach H."/>
            <person name="Guo H."/>
            <person name="Jenkins J."/>
            <person name="Jin D."/>
            <person name="Llewellyn D."/>
            <person name="Showmaker K.C."/>
            <person name="Shu S."/>
            <person name="Udall J."/>
            <person name="Yoo M.J."/>
            <person name="Byers R."/>
            <person name="Chen W."/>
            <person name="Doron-Faigenboim A."/>
            <person name="Duke M.V."/>
            <person name="Gong L."/>
            <person name="Grimwood J."/>
            <person name="Grover C."/>
            <person name="Grupp K."/>
            <person name="Hu G."/>
            <person name="Lee T.H."/>
            <person name="Li J."/>
            <person name="Lin L."/>
            <person name="Liu T."/>
            <person name="Marler B.S."/>
            <person name="Page J.T."/>
            <person name="Roberts A.W."/>
            <person name="Romanel E."/>
            <person name="Sanders W.S."/>
            <person name="Szadkowski E."/>
            <person name="Tan X."/>
            <person name="Tang H."/>
            <person name="Xu C."/>
            <person name="Wang J."/>
            <person name="Wang Z."/>
            <person name="Zhang D."/>
            <person name="Zhang L."/>
            <person name="Ashrafi H."/>
            <person name="Bedon F."/>
            <person name="Bowers J.E."/>
            <person name="Brubaker C.L."/>
            <person name="Chee P.W."/>
            <person name="Das S."/>
            <person name="Gingle A.R."/>
            <person name="Haigler C.H."/>
            <person name="Harker D."/>
            <person name="Hoffmann L.V."/>
            <person name="Hovav R."/>
            <person name="Jones D.C."/>
            <person name="Lemke C."/>
            <person name="Mansoor S."/>
            <person name="ur Rahman M."/>
            <person name="Rainville L.N."/>
            <person name="Rambani A."/>
            <person name="Reddy U.K."/>
            <person name="Rong J.K."/>
            <person name="Saranga Y."/>
            <person name="Scheffler B.E."/>
            <person name="Scheffler J.A."/>
            <person name="Stelly D.M."/>
            <person name="Triplett B.A."/>
            <person name="Van Deynze A."/>
            <person name="Vaslin M.F."/>
            <person name="Waghmare V.N."/>
            <person name="Walford S.A."/>
            <person name="Wright R.J."/>
            <person name="Zaki E.A."/>
            <person name="Zhang T."/>
            <person name="Dennis E.S."/>
            <person name="Mayer K.F."/>
            <person name="Peterson D.G."/>
            <person name="Rokhsar D.S."/>
            <person name="Wang X."/>
            <person name="Schmutz J."/>
        </authorList>
    </citation>
    <scope>NUCLEOTIDE SEQUENCE [LARGE SCALE GENOMIC DNA]</scope>
</reference>
<keyword evidence="9" id="KW-0472">Membrane</keyword>
<evidence type="ECO:0000256" key="8">
    <source>
        <dbReference type="ARBA" id="ARBA00022989"/>
    </source>
</evidence>
<dbReference type="EMBL" id="CM001752">
    <property type="protein sequence ID" value="KJB80440.1"/>
    <property type="molecule type" value="Genomic_DNA"/>
</dbReference>
<evidence type="ECO:0000256" key="6">
    <source>
        <dbReference type="ARBA" id="ARBA00022692"/>
    </source>
</evidence>
<evidence type="ECO:0000313" key="15">
    <source>
        <dbReference type="Proteomes" id="UP000032304"/>
    </source>
</evidence>
<organism evidence="14 15">
    <name type="scientific">Gossypium raimondii</name>
    <name type="common">Peruvian cotton</name>
    <name type="synonym">Gossypium klotzschianum subsp. raimondii</name>
    <dbReference type="NCBI Taxonomy" id="29730"/>
    <lineage>
        <taxon>Eukaryota</taxon>
        <taxon>Viridiplantae</taxon>
        <taxon>Streptophyta</taxon>
        <taxon>Embryophyta</taxon>
        <taxon>Tracheophyta</taxon>
        <taxon>Spermatophyta</taxon>
        <taxon>Magnoliopsida</taxon>
        <taxon>eudicotyledons</taxon>
        <taxon>Gunneridae</taxon>
        <taxon>Pentapetalae</taxon>
        <taxon>rosids</taxon>
        <taxon>malvids</taxon>
        <taxon>Malvales</taxon>
        <taxon>Malvaceae</taxon>
        <taxon>Malvoideae</taxon>
        <taxon>Gossypium</taxon>
    </lineage>
</organism>
<evidence type="ECO:0000256" key="7">
    <source>
        <dbReference type="ARBA" id="ARBA00022968"/>
    </source>
</evidence>
<dbReference type="PANTHER" id="PTHR31741:SF45">
    <property type="entry name" value="O-FUCOSYLTRANSFERASE FAMILY PROTEIN"/>
    <property type="match status" value="1"/>
</dbReference>
<dbReference type="InterPro" id="IPR019378">
    <property type="entry name" value="GDP-Fuc_O-FucTrfase"/>
</dbReference>
<keyword evidence="6" id="KW-0812">Transmembrane</keyword>
<dbReference type="GO" id="GO:0016020">
    <property type="term" value="C:membrane"/>
    <property type="evidence" value="ECO:0007669"/>
    <property type="project" value="UniProtKB-SubCell"/>
</dbReference>
<keyword evidence="10" id="KW-0325">Glycoprotein</keyword>
<protein>
    <recommendedName>
        <fullName evidence="13">O-fucosyltransferase family protein</fullName>
    </recommendedName>
</protein>
<keyword evidence="15" id="KW-1185">Reference proteome</keyword>
<evidence type="ECO:0000256" key="4">
    <source>
        <dbReference type="ARBA" id="ARBA00022676"/>
    </source>
</evidence>
<keyword evidence="12" id="KW-0119">Carbohydrate metabolism</keyword>
<dbReference type="Proteomes" id="UP000032304">
    <property type="component" value="Chromosome 13"/>
</dbReference>
<dbReference type="GO" id="GO:0006004">
    <property type="term" value="P:fucose metabolic process"/>
    <property type="evidence" value="ECO:0007669"/>
    <property type="project" value="UniProtKB-KW"/>
</dbReference>
<keyword evidence="7" id="KW-0735">Signal-anchor</keyword>
<keyword evidence="11" id="KW-0294">Fucose metabolism</keyword>
<evidence type="ECO:0000256" key="1">
    <source>
        <dbReference type="ARBA" id="ARBA00004606"/>
    </source>
</evidence>
<dbReference type="GO" id="GO:0016757">
    <property type="term" value="F:glycosyltransferase activity"/>
    <property type="evidence" value="ECO:0007669"/>
    <property type="project" value="UniProtKB-KW"/>
</dbReference>
<comment type="subcellular location">
    <subcellularLocation>
        <location evidence="1">Membrane</location>
        <topology evidence="1">Single-pass type II membrane protein</topology>
    </subcellularLocation>
</comment>
<comment type="similarity">
    <text evidence="3">Belongs to the glycosyltransferase GT106 family.</text>
</comment>
<evidence type="ECO:0000256" key="5">
    <source>
        <dbReference type="ARBA" id="ARBA00022679"/>
    </source>
</evidence>
<evidence type="ECO:0000313" key="14">
    <source>
        <dbReference type="EMBL" id="KJB80440.1"/>
    </source>
</evidence>